<feature type="repeat" description="TPR" evidence="5">
    <location>
        <begin position="138"/>
        <end position="171"/>
    </location>
</feature>
<dbReference type="Gene3D" id="1.25.40.10">
    <property type="entry name" value="Tetratricopeptide repeat domain"/>
    <property type="match status" value="2"/>
</dbReference>
<dbReference type="KEGG" id="acan:ACA1_074970"/>
<dbReference type="Pfam" id="PF13414">
    <property type="entry name" value="TPR_11"/>
    <property type="match status" value="1"/>
</dbReference>
<evidence type="ECO:0000313" key="7">
    <source>
        <dbReference type="Proteomes" id="UP000011083"/>
    </source>
</evidence>
<dbReference type="Pfam" id="PF00515">
    <property type="entry name" value="TPR_1"/>
    <property type="match status" value="1"/>
</dbReference>
<dbReference type="PANTHER" id="PTHR22904:SF523">
    <property type="entry name" value="STRESS-INDUCED-PHOSPHOPROTEIN 1"/>
    <property type="match status" value="1"/>
</dbReference>
<dbReference type="STRING" id="1257118.L8HEG7"/>
<dbReference type="GO" id="GO:0051879">
    <property type="term" value="F:Hsp90 protein binding"/>
    <property type="evidence" value="ECO:0007669"/>
    <property type="project" value="TreeGrafter"/>
</dbReference>
<dbReference type="PANTHER" id="PTHR22904">
    <property type="entry name" value="TPR REPEAT CONTAINING PROTEIN"/>
    <property type="match status" value="1"/>
</dbReference>
<protein>
    <submittedName>
        <fullName evidence="6">Stressinducible protein STI1-like, putative</fullName>
    </submittedName>
</protein>
<dbReference type="PROSITE" id="PS50005">
    <property type="entry name" value="TPR"/>
    <property type="match status" value="4"/>
</dbReference>
<dbReference type="InterPro" id="IPR019734">
    <property type="entry name" value="TPR_rpt"/>
</dbReference>
<evidence type="ECO:0000256" key="2">
    <source>
        <dbReference type="ARBA" id="ARBA00022490"/>
    </source>
</evidence>
<dbReference type="SUPFAM" id="SSF48452">
    <property type="entry name" value="TPR-like"/>
    <property type="match status" value="2"/>
</dbReference>
<dbReference type="VEuPathDB" id="AmoebaDB:ACA1_074970"/>
<feature type="repeat" description="TPR" evidence="5">
    <location>
        <begin position="74"/>
        <end position="107"/>
    </location>
</feature>
<evidence type="ECO:0000313" key="6">
    <source>
        <dbReference type="EMBL" id="ELR23929.1"/>
    </source>
</evidence>
<evidence type="ECO:0000256" key="4">
    <source>
        <dbReference type="ARBA" id="ARBA00022803"/>
    </source>
</evidence>
<keyword evidence="4 5" id="KW-0802">TPR repeat</keyword>
<dbReference type="AlphaFoldDB" id="L8HEG7"/>
<evidence type="ECO:0000256" key="3">
    <source>
        <dbReference type="ARBA" id="ARBA00022737"/>
    </source>
</evidence>
<proteinExistence type="predicted"/>
<comment type="subcellular location">
    <subcellularLocation>
        <location evidence="1">Cytoplasm</location>
    </subcellularLocation>
</comment>
<evidence type="ECO:0000256" key="1">
    <source>
        <dbReference type="ARBA" id="ARBA00004496"/>
    </source>
</evidence>
<reference evidence="6 7" key="1">
    <citation type="journal article" date="2013" name="Genome Biol.">
        <title>Genome of Acanthamoeba castellanii highlights extensive lateral gene transfer and early evolution of tyrosine kinase signaling.</title>
        <authorList>
            <person name="Clarke M."/>
            <person name="Lohan A.J."/>
            <person name="Liu B."/>
            <person name="Lagkouvardos I."/>
            <person name="Roy S."/>
            <person name="Zafar N."/>
            <person name="Bertelli C."/>
            <person name="Schilde C."/>
            <person name="Kianianmomeni A."/>
            <person name="Burglin T.R."/>
            <person name="Frech C."/>
            <person name="Turcotte B."/>
            <person name="Kopec K.O."/>
            <person name="Synnott J.M."/>
            <person name="Choo C."/>
            <person name="Paponov I."/>
            <person name="Finkler A."/>
            <person name="Soon Heng Tan C."/>
            <person name="Hutchins A.P."/>
            <person name="Weinmeier T."/>
            <person name="Rattei T."/>
            <person name="Chu J.S."/>
            <person name="Gimenez G."/>
            <person name="Irimia M."/>
            <person name="Rigden D.J."/>
            <person name="Fitzpatrick D.A."/>
            <person name="Lorenzo-Morales J."/>
            <person name="Bateman A."/>
            <person name="Chiu C.H."/>
            <person name="Tang P."/>
            <person name="Hegemann P."/>
            <person name="Fromm H."/>
            <person name="Raoult D."/>
            <person name="Greub G."/>
            <person name="Miranda-Saavedra D."/>
            <person name="Chen N."/>
            <person name="Nash P."/>
            <person name="Ginger M.L."/>
            <person name="Horn M."/>
            <person name="Schaap P."/>
            <person name="Caler L."/>
            <person name="Loftus B."/>
        </authorList>
    </citation>
    <scope>NUCLEOTIDE SEQUENCE [LARGE SCALE GENOMIC DNA]</scope>
    <source>
        <strain evidence="6 7">Neff</strain>
    </source>
</reference>
<organism evidence="6 7">
    <name type="scientific">Acanthamoeba castellanii (strain ATCC 30010 / Neff)</name>
    <dbReference type="NCBI Taxonomy" id="1257118"/>
    <lineage>
        <taxon>Eukaryota</taxon>
        <taxon>Amoebozoa</taxon>
        <taxon>Discosea</taxon>
        <taxon>Longamoebia</taxon>
        <taxon>Centramoebida</taxon>
        <taxon>Acanthamoebidae</taxon>
        <taxon>Acanthamoeba</taxon>
    </lineage>
</organism>
<keyword evidence="7" id="KW-1185">Reference proteome</keyword>
<dbReference type="InterPro" id="IPR011990">
    <property type="entry name" value="TPR-like_helical_dom_sf"/>
</dbReference>
<dbReference type="Proteomes" id="UP000011083">
    <property type="component" value="Unassembled WGS sequence"/>
</dbReference>
<dbReference type="SMART" id="SM00028">
    <property type="entry name" value="TPR"/>
    <property type="match status" value="6"/>
</dbReference>
<keyword evidence="3" id="KW-0677">Repeat</keyword>
<dbReference type="OrthoDB" id="2423701at2759"/>
<dbReference type="GeneID" id="14924927"/>
<gene>
    <name evidence="6" type="ORF">ACA1_074970</name>
</gene>
<dbReference type="PROSITE" id="PS50293">
    <property type="entry name" value="TPR_REGION"/>
    <property type="match status" value="1"/>
</dbReference>
<feature type="repeat" description="TPR" evidence="5">
    <location>
        <begin position="208"/>
        <end position="241"/>
    </location>
</feature>
<dbReference type="EMBL" id="KB007842">
    <property type="protein sequence ID" value="ELR23929.1"/>
    <property type="molecule type" value="Genomic_DNA"/>
</dbReference>
<dbReference type="FunFam" id="1.25.40.10:FF:000020">
    <property type="entry name" value="Stress-induced phosphoprotein 1"/>
    <property type="match status" value="1"/>
</dbReference>
<dbReference type="Pfam" id="PF13181">
    <property type="entry name" value="TPR_8"/>
    <property type="match status" value="1"/>
</dbReference>
<dbReference type="RefSeq" id="XP_004353457.1">
    <property type="nucleotide sequence ID" value="XM_004353405.1"/>
</dbReference>
<name>L8HEG7_ACACF</name>
<dbReference type="OMA" id="ECTTYTN"/>
<evidence type="ECO:0000256" key="5">
    <source>
        <dbReference type="PROSITE-ProRule" id="PRU00339"/>
    </source>
</evidence>
<sequence length="258" mass="29223">MSNKAAAEAKAKGNAFFLKKQYPEAIEWYTKAIKADPNDSTFYSNRCAAYMGLDKFNEALGDAEMCIKLQPAWVKGWYRKGAALMSLSRYEEAAMAFRKGVEYEPQNDDLKQKLEDAERQAKYAPKRFREDGSALNAAELAKEEGNALFRHAKYEQAIDKYTRAITLASTEEEKATYYTNRATCYAQLHHFKEVVDDTTAAINIKPSSKAYLRRGLALESLEKYKLALEDMKKVLELDPSAMVASQAIHRLTRAVNNL</sequence>
<dbReference type="GO" id="GO:0005737">
    <property type="term" value="C:cytoplasm"/>
    <property type="evidence" value="ECO:0007669"/>
    <property type="project" value="UniProtKB-SubCell"/>
</dbReference>
<keyword evidence="2" id="KW-0963">Cytoplasm</keyword>
<accession>L8HEG7</accession>
<feature type="repeat" description="TPR" evidence="5">
    <location>
        <begin position="6"/>
        <end position="39"/>
    </location>
</feature>